<keyword evidence="5" id="KW-1185">Reference proteome</keyword>
<dbReference type="Gene3D" id="2.60.120.380">
    <property type="match status" value="1"/>
</dbReference>
<organism evidence="2 4">
    <name type="scientific">Halorubrum ejinorense</name>
    <dbReference type="NCBI Taxonomy" id="425309"/>
    <lineage>
        <taxon>Archaea</taxon>
        <taxon>Methanobacteriati</taxon>
        <taxon>Methanobacteriota</taxon>
        <taxon>Stenosarchaea group</taxon>
        <taxon>Halobacteria</taxon>
        <taxon>Halobacteriales</taxon>
        <taxon>Haloferacaceae</taxon>
        <taxon>Halorubrum</taxon>
    </lineage>
</organism>
<evidence type="ECO:0000313" key="2">
    <source>
        <dbReference type="EMBL" id="GAA0553265.1"/>
    </source>
</evidence>
<accession>A0AAV3SWM3</accession>
<evidence type="ECO:0000313" key="4">
    <source>
        <dbReference type="Proteomes" id="UP001501425"/>
    </source>
</evidence>
<dbReference type="EMBL" id="BAAADQ010000015">
    <property type="protein sequence ID" value="GAA0553265.1"/>
    <property type="molecule type" value="Genomic_DNA"/>
</dbReference>
<feature type="compositionally biased region" description="Low complexity" evidence="1">
    <location>
        <begin position="34"/>
        <end position="43"/>
    </location>
</feature>
<sequence>MDEESDHRYDRIIEGFSSVRGLLPGTDAEETADSDPSSRASLSRRSYLAGAGMAAATLAGCAGRPGGTVVKPVTVFSYGGGAALRQTETTLASITESEPNDTRQNATRVPLGTRVDGSLEPSDGDWYALDVSSGQQIAVTFQRTSQTGVTAVIAYDPDGTFSNLRYVTTDEVVTFEMTAETSGTHHVQVVDTQSSDAAYTLSLETASASDSTDTDSGTETPTSPSVEDDYGQQGYGEYGYGGIEA</sequence>
<dbReference type="Proteomes" id="UP001501425">
    <property type="component" value="Unassembled WGS sequence"/>
</dbReference>
<reference evidence="2" key="2">
    <citation type="submission" date="2023-12" db="EMBL/GenBank/DDBJ databases">
        <authorList>
            <person name="Sun Q."/>
            <person name="Inoue M."/>
        </authorList>
    </citation>
    <scope>NUCLEOTIDE SEQUENCE</scope>
    <source>
        <strain evidence="2">JCM 14265</strain>
    </source>
</reference>
<protein>
    <submittedName>
        <fullName evidence="2">Uncharacterized protein</fullName>
    </submittedName>
</protein>
<feature type="compositionally biased region" description="Gly residues" evidence="1">
    <location>
        <begin position="233"/>
        <end position="245"/>
    </location>
</feature>
<dbReference type="AlphaFoldDB" id="A0AAV3SWM3"/>
<feature type="region of interest" description="Disordered" evidence="1">
    <location>
        <begin position="20"/>
        <end position="43"/>
    </location>
</feature>
<gene>
    <name evidence="3" type="ORF">ABNG02_03085</name>
    <name evidence="2" type="ORF">GCM10008994_30320</name>
</gene>
<proteinExistence type="predicted"/>
<name>A0AAV3SWM3_9EURY</name>
<evidence type="ECO:0000313" key="5">
    <source>
        <dbReference type="Proteomes" id="UP001567571"/>
    </source>
</evidence>
<evidence type="ECO:0000256" key="1">
    <source>
        <dbReference type="SAM" id="MobiDB-lite"/>
    </source>
</evidence>
<comment type="caution">
    <text evidence="2">The sequence shown here is derived from an EMBL/GenBank/DDBJ whole genome shotgun (WGS) entry which is preliminary data.</text>
</comment>
<dbReference type="RefSeq" id="WP_343780498.1">
    <property type="nucleotide sequence ID" value="NZ_BAAADQ010000015.1"/>
</dbReference>
<feature type="compositionally biased region" description="Low complexity" evidence="1">
    <location>
        <begin position="205"/>
        <end position="225"/>
    </location>
</feature>
<dbReference type="SUPFAM" id="SSF89260">
    <property type="entry name" value="Collagen-binding domain"/>
    <property type="match status" value="1"/>
</dbReference>
<reference evidence="2" key="1">
    <citation type="journal article" date="2014" name="Int. J. Syst. Evol. Microbiol.">
        <title>Complete genome sequence of Corynebacterium casei LMG S-19264T (=DSM 44701T), isolated from a smear-ripened cheese.</title>
        <authorList>
            <consortium name="US DOE Joint Genome Institute (JGI-PGF)"/>
            <person name="Walter F."/>
            <person name="Albersmeier A."/>
            <person name="Kalinowski J."/>
            <person name="Ruckert C."/>
        </authorList>
    </citation>
    <scope>NUCLEOTIDE SEQUENCE</scope>
    <source>
        <strain evidence="2">JCM 14265</strain>
    </source>
</reference>
<evidence type="ECO:0000313" key="3">
    <source>
        <dbReference type="EMBL" id="MEZ3166312.1"/>
    </source>
</evidence>
<feature type="region of interest" description="Disordered" evidence="1">
    <location>
        <begin position="205"/>
        <end position="245"/>
    </location>
</feature>
<dbReference type="Proteomes" id="UP001567571">
    <property type="component" value="Unassembled WGS sequence"/>
</dbReference>
<dbReference type="EMBL" id="JBEDNW010000002">
    <property type="protein sequence ID" value="MEZ3166312.1"/>
    <property type="molecule type" value="Genomic_DNA"/>
</dbReference>
<reference evidence="3 5" key="3">
    <citation type="submission" date="2024-06" db="EMBL/GenBank/DDBJ databases">
        <title>Halorubrum miltondacostae sp. nov., a potential PHA producer isolated from an inland solar saltern in Rio Maior, Portugal.</title>
        <authorList>
            <person name="Albuquerque L."/>
            <person name="Viver T."/>
            <person name="Barroso C."/>
            <person name="Claudino R."/>
            <person name="Galvan M."/>
            <person name="Simoes G."/>
            <person name="Lobo Da Cunha A."/>
            <person name="Egas C."/>
        </authorList>
    </citation>
    <scope>NUCLEOTIDE SEQUENCE [LARGE SCALE GENOMIC DNA]</scope>
    <source>
        <strain evidence="3 5">DSM 18646</strain>
    </source>
</reference>